<comment type="caution">
    <text evidence="1">The sequence shown here is derived from an EMBL/GenBank/DDBJ whole genome shotgun (WGS) entry which is preliminary data.</text>
</comment>
<dbReference type="RefSeq" id="WP_315732058.1">
    <property type="nucleotide sequence ID" value="NZ_JAVYII010000002.1"/>
</dbReference>
<accession>A0ABU3PV44</accession>
<name>A0ABU3PV44_9ACTN</name>
<dbReference type="EMBL" id="JAVYII010000002">
    <property type="protein sequence ID" value="MDT9592635.1"/>
    <property type="molecule type" value="Genomic_DNA"/>
</dbReference>
<protein>
    <submittedName>
        <fullName evidence="1">Uncharacterized protein</fullName>
    </submittedName>
</protein>
<gene>
    <name evidence="1" type="ORF">RDV89_06135</name>
</gene>
<reference evidence="1 2" key="1">
    <citation type="submission" date="2023-08" db="EMBL/GenBank/DDBJ databases">
        <title>Nocardioides seae sp. nov., a bacterium isolated from a soil.</title>
        <authorList>
            <person name="Wang X."/>
        </authorList>
    </citation>
    <scope>NUCLEOTIDE SEQUENCE [LARGE SCALE GENOMIC DNA]</scope>
    <source>
        <strain evidence="1 2">YZH12</strain>
    </source>
</reference>
<sequence length="116" mass="12472">MPTTRRTVPDLARRAEQQLAPVAVAGADPVTNAWLAEHVTAADEKVPTARVMGQVLTHLRDRPGSWSWSPRLTAFVVDAESGEPMIAYAVPGLDDAAAVREQTHRRLATGVYSAGD</sequence>
<evidence type="ECO:0000313" key="1">
    <source>
        <dbReference type="EMBL" id="MDT9592635.1"/>
    </source>
</evidence>
<dbReference type="Proteomes" id="UP001268542">
    <property type="component" value="Unassembled WGS sequence"/>
</dbReference>
<proteinExistence type="predicted"/>
<keyword evidence="2" id="KW-1185">Reference proteome</keyword>
<organism evidence="1 2">
    <name type="scientific">Nocardioides imazamoxiresistens</name>
    <dbReference type="NCBI Taxonomy" id="3231893"/>
    <lineage>
        <taxon>Bacteria</taxon>
        <taxon>Bacillati</taxon>
        <taxon>Actinomycetota</taxon>
        <taxon>Actinomycetes</taxon>
        <taxon>Propionibacteriales</taxon>
        <taxon>Nocardioidaceae</taxon>
        <taxon>Nocardioides</taxon>
    </lineage>
</organism>
<evidence type="ECO:0000313" key="2">
    <source>
        <dbReference type="Proteomes" id="UP001268542"/>
    </source>
</evidence>